<sequence length="171" mass="19791">MEERPGSDEAIKQGCRCPVMDNQVGVGGMFQRPVIYLDCPVHGDKPAPLLTPERPTLTEDQFHRVWTEAVGREGYSKALFQEVLTALQSNGGIAQLLKVKRPDDLREKLLEYFWDAKYRRSQEYKVYILHEAETWQECLAKGLHPGVIEKYREECKEVKELLALIDEKERE</sequence>
<dbReference type="EMBL" id="LAZR01000705">
    <property type="protein sequence ID" value="KKN60099.1"/>
    <property type="molecule type" value="Genomic_DNA"/>
</dbReference>
<name>A0A0F9RYZ2_9ZZZZ</name>
<protein>
    <submittedName>
        <fullName evidence="1">Uncharacterized protein</fullName>
    </submittedName>
</protein>
<dbReference type="AlphaFoldDB" id="A0A0F9RYZ2"/>
<organism evidence="1">
    <name type="scientific">marine sediment metagenome</name>
    <dbReference type="NCBI Taxonomy" id="412755"/>
    <lineage>
        <taxon>unclassified sequences</taxon>
        <taxon>metagenomes</taxon>
        <taxon>ecological metagenomes</taxon>
    </lineage>
</organism>
<proteinExistence type="predicted"/>
<evidence type="ECO:0000313" key="1">
    <source>
        <dbReference type="EMBL" id="KKN60099.1"/>
    </source>
</evidence>
<gene>
    <name evidence="1" type="ORF">LCGC14_0535680</name>
</gene>
<accession>A0A0F9RYZ2</accession>
<reference evidence="1" key="1">
    <citation type="journal article" date="2015" name="Nature">
        <title>Complex archaea that bridge the gap between prokaryotes and eukaryotes.</title>
        <authorList>
            <person name="Spang A."/>
            <person name="Saw J.H."/>
            <person name="Jorgensen S.L."/>
            <person name="Zaremba-Niedzwiedzka K."/>
            <person name="Martijn J."/>
            <person name="Lind A.E."/>
            <person name="van Eijk R."/>
            <person name="Schleper C."/>
            <person name="Guy L."/>
            <person name="Ettema T.J."/>
        </authorList>
    </citation>
    <scope>NUCLEOTIDE SEQUENCE</scope>
</reference>
<comment type="caution">
    <text evidence="1">The sequence shown here is derived from an EMBL/GenBank/DDBJ whole genome shotgun (WGS) entry which is preliminary data.</text>
</comment>